<sequence length="837" mass="92505">MTTLTSGLLPPNPISIEVSSSHKLSVFQTTKFGLGGSTNKFHGGKGLLTSTHRKQPALVTSLTKNRNQYSLRIENDIEIGQYLSLLNGKLSADCRQIHAQAVKLNAVKRSSLIGNKLAVLYLKNKGSMDNARKIFDEIPERTLPTYAALIGSYCRSRQWEELFLVLGSMMDSGMLPDGYLVPTILKACSAKQMLKGGMMIHGYVIRKELGSDVFVGNALIDLYSNCGDLRSSVSVFDTMRLRDVVSWTALVSAYMDEGLLNEAIKMFNSMQLNGVKPDVISWNALISGFARNGEIDLALQSLKEMQEGGLKPRVNSWNGLISGCVQNGFFEDALDVLYTMSWFPEDLNAVTVASILPACAGLKDLDLGRAIHGYAIKQELAGNFHVEGSLIDIYSKCGIIHYAEKVFDRTENKNTAMWNEMIAAYVSEEKMEKALELLGLMQNESQGPDVITYNTLLAGYAIKGHKNEAHELLSEMVQMAVKPNVISMNVLISGFQKSGLRYESLKVFQTMQSGDFPRMFEGSIQPNSVSIAAALAACADLSFWCQGKEIHGYVLRNGFESNVYVLSALVDMYTNSHDMDSAIEVFRRTEERSTIIWNALLAGHVKHRQPEVALKLFYEMMIEGLRPSSISFLILLSACNELGALNMGRVLHGYILKSQFHEHNNPLATALVGMYSRSGRILEAKLVFDSEVKDLALCNAMISSYSIHGMVESAIVLFETMKLWQIAPNGATFLALLFACARHGLVEEGFMYFNSMKSKFGITAGLEHYTCMVGLLGTACFADEAVDLIRQMPYTPDAGVWATLMEACGVHHNMKIGYTAAEVLSEPEKIKREEGIK</sequence>
<feature type="repeat" description="PPR" evidence="2">
    <location>
        <begin position="243"/>
        <end position="277"/>
    </location>
</feature>
<feature type="repeat" description="PPR" evidence="2">
    <location>
        <begin position="414"/>
        <end position="448"/>
    </location>
</feature>
<name>A0AAD7LJ02_QUISA</name>
<dbReference type="Pfam" id="PF13041">
    <property type="entry name" value="PPR_2"/>
    <property type="match status" value="4"/>
</dbReference>
<gene>
    <name evidence="3" type="ORF">O6P43_019700</name>
</gene>
<dbReference type="InterPro" id="IPR002885">
    <property type="entry name" value="PPR_rpt"/>
</dbReference>
<dbReference type="FunFam" id="1.25.40.10:FF:000073">
    <property type="entry name" value="Pentatricopeptide repeat-containing protein chloroplastic"/>
    <property type="match status" value="2"/>
</dbReference>
<evidence type="ECO:0000256" key="1">
    <source>
        <dbReference type="ARBA" id="ARBA00022737"/>
    </source>
</evidence>
<keyword evidence="4" id="KW-1185">Reference proteome</keyword>
<dbReference type="InterPro" id="IPR011990">
    <property type="entry name" value="TPR-like_helical_dom_sf"/>
</dbReference>
<dbReference type="FunFam" id="1.25.40.10:FF:000158">
    <property type="entry name" value="pentatricopeptide repeat-containing protein At2g33680"/>
    <property type="match status" value="1"/>
</dbReference>
<dbReference type="GO" id="GO:0009451">
    <property type="term" value="P:RNA modification"/>
    <property type="evidence" value="ECO:0007669"/>
    <property type="project" value="InterPro"/>
</dbReference>
<accession>A0AAD7LJ02</accession>
<reference evidence="3" key="1">
    <citation type="journal article" date="2023" name="Science">
        <title>Elucidation of the pathway for biosynthesis of saponin adjuvants from the soapbark tree.</title>
        <authorList>
            <person name="Reed J."/>
            <person name="Orme A."/>
            <person name="El-Demerdash A."/>
            <person name="Owen C."/>
            <person name="Martin L.B.B."/>
            <person name="Misra R.C."/>
            <person name="Kikuchi S."/>
            <person name="Rejzek M."/>
            <person name="Martin A.C."/>
            <person name="Harkess A."/>
            <person name="Leebens-Mack J."/>
            <person name="Louveau T."/>
            <person name="Stephenson M.J."/>
            <person name="Osbourn A."/>
        </authorList>
    </citation>
    <scope>NUCLEOTIDE SEQUENCE</scope>
    <source>
        <strain evidence="3">S10</strain>
    </source>
</reference>
<dbReference type="GO" id="GO:0099402">
    <property type="term" value="P:plant organ development"/>
    <property type="evidence" value="ECO:0007669"/>
    <property type="project" value="UniProtKB-ARBA"/>
</dbReference>
<dbReference type="InterPro" id="IPR046960">
    <property type="entry name" value="PPR_At4g14850-like_plant"/>
</dbReference>
<dbReference type="EMBL" id="JARAOO010000008">
    <property type="protein sequence ID" value="KAJ7959075.1"/>
    <property type="molecule type" value="Genomic_DNA"/>
</dbReference>
<dbReference type="GO" id="GO:0003723">
    <property type="term" value="F:RNA binding"/>
    <property type="evidence" value="ECO:0007669"/>
    <property type="project" value="InterPro"/>
</dbReference>
<dbReference type="Pfam" id="PF01535">
    <property type="entry name" value="PPR"/>
    <property type="match status" value="4"/>
</dbReference>
<feature type="repeat" description="PPR" evidence="2">
    <location>
        <begin position="694"/>
        <end position="728"/>
    </location>
</feature>
<dbReference type="PANTHER" id="PTHR47926">
    <property type="entry name" value="PENTATRICOPEPTIDE REPEAT-CONTAINING PROTEIN"/>
    <property type="match status" value="1"/>
</dbReference>
<dbReference type="NCBIfam" id="TIGR00756">
    <property type="entry name" value="PPR"/>
    <property type="match status" value="8"/>
</dbReference>
<feature type="repeat" description="PPR" evidence="2">
    <location>
        <begin position="142"/>
        <end position="176"/>
    </location>
</feature>
<feature type="repeat" description="PPR" evidence="2">
    <location>
        <begin position="449"/>
        <end position="483"/>
    </location>
</feature>
<evidence type="ECO:0000313" key="4">
    <source>
        <dbReference type="Proteomes" id="UP001163823"/>
    </source>
</evidence>
<proteinExistence type="predicted"/>
<comment type="caution">
    <text evidence="3">The sequence shown here is derived from an EMBL/GenBank/DDBJ whole genome shotgun (WGS) entry which is preliminary data.</text>
</comment>
<dbReference type="PROSITE" id="PS51375">
    <property type="entry name" value="PPR"/>
    <property type="match status" value="8"/>
</dbReference>
<keyword evidence="1" id="KW-0677">Repeat</keyword>
<evidence type="ECO:0000313" key="3">
    <source>
        <dbReference type="EMBL" id="KAJ7959075.1"/>
    </source>
</evidence>
<dbReference type="KEGG" id="qsa:O6P43_019700"/>
<feature type="repeat" description="PPR" evidence="2">
    <location>
        <begin position="593"/>
        <end position="627"/>
    </location>
</feature>
<dbReference type="Proteomes" id="UP001163823">
    <property type="component" value="Chromosome 8"/>
</dbReference>
<organism evidence="3 4">
    <name type="scientific">Quillaja saponaria</name>
    <name type="common">Soap bark tree</name>
    <dbReference type="NCBI Taxonomy" id="32244"/>
    <lineage>
        <taxon>Eukaryota</taxon>
        <taxon>Viridiplantae</taxon>
        <taxon>Streptophyta</taxon>
        <taxon>Embryophyta</taxon>
        <taxon>Tracheophyta</taxon>
        <taxon>Spermatophyta</taxon>
        <taxon>Magnoliopsida</taxon>
        <taxon>eudicotyledons</taxon>
        <taxon>Gunneridae</taxon>
        <taxon>Pentapetalae</taxon>
        <taxon>rosids</taxon>
        <taxon>fabids</taxon>
        <taxon>Fabales</taxon>
        <taxon>Quillajaceae</taxon>
        <taxon>Quillaja</taxon>
    </lineage>
</organism>
<protein>
    <submittedName>
        <fullName evidence="3">Pentatricopeptide repeat-containing protein</fullName>
    </submittedName>
</protein>
<evidence type="ECO:0000256" key="2">
    <source>
        <dbReference type="PROSITE-ProRule" id="PRU00708"/>
    </source>
</evidence>
<feature type="repeat" description="PPR" evidence="2">
    <location>
        <begin position="484"/>
        <end position="518"/>
    </location>
</feature>
<dbReference type="AlphaFoldDB" id="A0AAD7LJ02"/>
<feature type="repeat" description="PPR" evidence="2">
    <location>
        <begin position="278"/>
        <end position="312"/>
    </location>
</feature>
<dbReference type="Gene3D" id="1.25.40.10">
    <property type="entry name" value="Tetratricopeptide repeat domain"/>
    <property type="match status" value="5"/>
</dbReference>